<dbReference type="InterPro" id="IPR006249">
    <property type="entry name" value="Aconitase/IRP2"/>
</dbReference>
<sequence length="153" mass="17084">MQDFTGVPAVVDIASLRAEVARRGKNPDTINPMIPVDLVIDHSVQVDYFGTEYAYQRNMNEEYKRNDERYEFLKWAQQSFDNFNVVPPGMGICHQVNLEYLSKGVIERNGEVFPDTLVGTDSHTPMVNGIGVIAWGVEGIEAEAAILGQPIII</sequence>
<evidence type="ECO:0000259" key="4">
    <source>
        <dbReference type="Pfam" id="PF00330"/>
    </source>
</evidence>
<accession>A0ABU1S568</accession>
<dbReference type="Proteomes" id="UP001261871">
    <property type="component" value="Unassembled WGS sequence"/>
</dbReference>
<proteinExistence type="predicted"/>
<protein>
    <submittedName>
        <fullName evidence="5">Aconitase A</fullName>
    </submittedName>
</protein>
<dbReference type="InterPro" id="IPR036008">
    <property type="entry name" value="Aconitase_4Fe-4S_dom"/>
</dbReference>
<dbReference type="Gene3D" id="3.30.499.10">
    <property type="entry name" value="Aconitase, domain 3"/>
    <property type="match status" value="1"/>
</dbReference>
<evidence type="ECO:0000256" key="1">
    <source>
        <dbReference type="ARBA" id="ARBA00022723"/>
    </source>
</evidence>
<evidence type="ECO:0000256" key="3">
    <source>
        <dbReference type="ARBA" id="ARBA00023014"/>
    </source>
</evidence>
<keyword evidence="1" id="KW-0479">Metal-binding</keyword>
<keyword evidence="6" id="KW-1185">Reference proteome</keyword>
<dbReference type="InterPro" id="IPR001030">
    <property type="entry name" value="Acoase/IPM_deHydtase_lsu_aba"/>
</dbReference>
<dbReference type="Pfam" id="PF00330">
    <property type="entry name" value="Aconitase"/>
    <property type="match status" value="1"/>
</dbReference>
<evidence type="ECO:0000313" key="6">
    <source>
        <dbReference type="Proteomes" id="UP001261871"/>
    </source>
</evidence>
<dbReference type="EMBL" id="JAVDTX010000005">
    <property type="protein sequence ID" value="MDR6845775.1"/>
    <property type="molecule type" value="Genomic_DNA"/>
</dbReference>
<keyword evidence="2" id="KW-0408">Iron</keyword>
<name>A0ABU1S568_9FLAO</name>
<organism evidence="5 6">
    <name type="scientific">Flavobacterium granuli</name>
    <dbReference type="NCBI Taxonomy" id="280093"/>
    <lineage>
        <taxon>Bacteria</taxon>
        <taxon>Pseudomonadati</taxon>
        <taxon>Bacteroidota</taxon>
        <taxon>Flavobacteriia</taxon>
        <taxon>Flavobacteriales</taxon>
        <taxon>Flavobacteriaceae</taxon>
        <taxon>Flavobacterium</taxon>
    </lineage>
</organism>
<dbReference type="PRINTS" id="PR00415">
    <property type="entry name" value="ACONITASE"/>
</dbReference>
<evidence type="ECO:0000256" key="2">
    <source>
        <dbReference type="ARBA" id="ARBA00023004"/>
    </source>
</evidence>
<dbReference type="SUPFAM" id="SSF53732">
    <property type="entry name" value="Aconitase iron-sulfur domain"/>
    <property type="match status" value="1"/>
</dbReference>
<gene>
    <name evidence="5" type="ORF">J2W95_002485</name>
</gene>
<keyword evidence="3" id="KW-0411">Iron-sulfur</keyword>
<reference evidence="5 6" key="1">
    <citation type="submission" date="2023-07" db="EMBL/GenBank/DDBJ databases">
        <title>Sorghum-associated microbial communities from plants grown in Nebraska, USA.</title>
        <authorList>
            <person name="Schachtman D."/>
        </authorList>
    </citation>
    <scope>NUCLEOTIDE SEQUENCE [LARGE SCALE GENOMIC DNA]</scope>
    <source>
        <strain evidence="5 6">BE124</strain>
    </source>
</reference>
<dbReference type="InterPro" id="IPR015931">
    <property type="entry name" value="Acnase/IPM_dHydase_lsu_aba_1/3"/>
</dbReference>
<comment type="caution">
    <text evidence="5">The sequence shown here is derived from an EMBL/GenBank/DDBJ whole genome shotgun (WGS) entry which is preliminary data.</text>
</comment>
<feature type="domain" description="Aconitase/3-isopropylmalate dehydratase large subunit alpha/beta/alpha" evidence="4">
    <location>
        <begin position="1"/>
        <end position="151"/>
    </location>
</feature>
<dbReference type="PANTHER" id="PTHR11670">
    <property type="entry name" value="ACONITASE/IRON-RESPONSIVE ELEMENT FAMILY MEMBER"/>
    <property type="match status" value="1"/>
</dbReference>
<evidence type="ECO:0000313" key="5">
    <source>
        <dbReference type="EMBL" id="MDR6845775.1"/>
    </source>
</evidence>